<evidence type="ECO:0000313" key="1">
    <source>
        <dbReference type="EMBL" id="KHK96557.1"/>
    </source>
</evidence>
<gene>
    <name evidence="1" type="ORF">LK09_14520</name>
</gene>
<protein>
    <recommendedName>
        <fullName evidence="3">Lipopolysaccharide biosynthesis protein</fullName>
    </recommendedName>
</protein>
<reference evidence="1 2" key="1">
    <citation type="submission" date="2014-11" db="EMBL/GenBank/DDBJ databases">
        <title>Genome sequence of Microbacterium mangrovi MUSC 115(T).</title>
        <authorList>
            <person name="Lee L.-H."/>
        </authorList>
    </citation>
    <scope>NUCLEOTIDE SEQUENCE [LARGE SCALE GENOMIC DNA]</scope>
    <source>
        <strain evidence="1 2">MUSC 115</strain>
    </source>
</reference>
<comment type="caution">
    <text evidence="1">The sequence shown here is derived from an EMBL/GenBank/DDBJ whole genome shotgun (WGS) entry which is preliminary data.</text>
</comment>
<accession>A0A0B2A4M9</accession>
<name>A0A0B2A4M9_9MICO</name>
<dbReference type="STRING" id="1348253.LK09_14520"/>
<dbReference type="RefSeq" id="WP_039400928.1">
    <property type="nucleotide sequence ID" value="NZ_JTDK01000014.1"/>
</dbReference>
<sequence>MTTIITATDAAQFLGLVPHLLGFHPSESVVLVPFAGRRSLGAVRLDLEHASAADEDATRPVVLLESPADAVDRIAATAIGMVCRLADADAVAVVVYTDEPIARGRLPREQLARAVARRADACGIELRDALCVASTGWASFLEADHPEAGHPLDLIESADTAGALPPVAPGDQHAGADLPVVDPTRLADVAAALDALTAAVVPAPTTEPAGRAEPAARADPRALETLTALDDIPEFLEDLLVRDAASLPPFEAARAALCLSRPAVRDIALLQWSGSMRDGDAALAAQLHWETGAPYPEDLGARVWGDGPTPDPDRLAAGLAVARECAALTTGTRRAAVLGLCAWLAWAQGRSTVAADYAAQATAIDADAGLAEIVLAFVTTAHLPDWAFQHAAA</sequence>
<keyword evidence="2" id="KW-1185">Reference proteome</keyword>
<dbReference type="EMBL" id="JTDK01000014">
    <property type="protein sequence ID" value="KHK96557.1"/>
    <property type="molecule type" value="Genomic_DNA"/>
</dbReference>
<dbReference type="OrthoDB" id="4954868at2"/>
<proteinExistence type="predicted"/>
<dbReference type="AlphaFoldDB" id="A0A0B2A4M9"/>
<organism evidence="1 2">
    <name type="scientific">Microbacterium mangrovi</name>
    <dbReference type="NCBI Taxonomy" id="1348253"/>
    <lineage>
        <taxon>Bacteria</taxon>
        <taxon>Bacillati</taxon>
        <taxon>Actinomycetota</taxon>
        <taxon>Actinomycetes</taxon>
        <taxon>Micrococcales</taxon>
        <taxon>Microbacteriaceae</taxon>
        <taxon>Microbacterium</taxon>
    </lineage>
</organism>
<dbReference type="InterPro" id="IPR025447">
    <property type="entry name" value="DUF4192"/>
</dbReference>
<dbReference type="Pfam" id="PF13830">
    <property type="entry name" value="DUF4192"/>
    <property type="match status" value="1"/>
</dbReference>
<evidence type="ECO:0008006" key="3">
    <source>
        <dbReference type="Google" id="ProtNLM"/>
    </source>
</evidence>
<evidence type="ECO:0000313" key="2">
    <source>
        <dbReference type="Proteomes" id="UP000031030"/>
    </source>
</evidence>
<dbReference type="Proteomes" id="UP000031030">
    <property type="component" value="Unassembled WGS sequence"/>
</dbReference>